<dbReference type="InterPro" id="IPR007612">
    <property type="entry name" value="LOR"/>
</dbReference>
<dbReference type="GeneID" id="110778029"/>
<protein>
    <submittedName>
        <fullName evidence="3">Protein LURP-one-related 11</fullName>
    </submittedName>
</protein>
<dbReference type="InterPro" id="IPR025659">
    <property type="entry name" value="Tubby-like_C"/>
</dbReference>
<evidence type="ECO:0000313" key="3">
    <source>
        <dbReference type="RefSeq" id="XP_021838283.1"/>
    </source>
</evidence>
<dbReference type="OrthoDB" id="652749at2759"/>
<keyword evidence="2" id="KW-1185">Reference proteome</keyword>
<proteinExistence type="inferred from homology"/>
<gene>
    <name evidence="3" type="primary">LOC110778029</name>
</gene>
<dbReference type="KEGG" id="soe:110778029"/>
<dbReference type="AlphaFoldDB" id="A0A9R0JL34"/>
<reference evidence="3" key="2">
    <citation type="submission" date="2025-08" db="UniProtKB">
        <authorList>
            <consortium name="RefSeq"/>
        </authorList>
    </citation>
    <scope>IDENTIFICATION</scope>
    <source>
        <tissue evidence="3">Leaf</tissue>
    </source>
</reference>
<evidence type="ECO:0000313" key="2">
    <source>
        <dbReference type="Proteomes" id="UP000813463"/>
    </source>
</evidence>
<dbReference type="SUPFAM" id="SSF54518">
    <property type="entry name" value="Tubby C-terminal domain-like"/>
    <property type="match status" value="1"/>
</dbReference>
<dbReference type="PANTHER" id="PTHR31087:SF153">
    <property type="entry name" value="PROTEIN LURP-ONE-RELATED 11"/>
    <property type="match status" value="1"/>
</dbReference>
<dbReference type="RefSeq" id="XP_021838283.1">
    <property type="nucleotide sequence ID" value="XM_021982591.2"/>
</dbReference>
<name>A0A9R0JL34_SPIOL</name>
<reference evidence="2" key="1">
    <citation type="journal article" date="2021" name="Nat. Commun.">
        <title>Genomic analyses provide insights into spinach domestication and the genetic basis of agronomic traits.</title>
        <authorList>
            <person name="Cai X."/>
            <person name="Sun X."/>
            <person name="Xu C."/>
            <person name="Sun H."/>
            <person name="Wang X."/>
            <person name="Ge C."/>
            <person name="Zhang Z."/>
            <person name="Wang Q."/>
            <person name="Fei Z."/>
            <person name="Jiao C."/>
            <person name="Wang Q."/>
        </authorList>
    </citation>
    <scope>NUCLEOTIDE SEQUENCE [LARGE SCALE GENOMIC DNA]</scope>
    <source>
        <strain evidence="2">cv. Varoflay</strain>
    </source>
</reference>
<sequence length="203" mass="22801">MAKVHPHLLSSPSSSRSSGETTEKFTVWMKSLVLNGNGCTIYDSTGNIVYRIDNYDTKCSSQVLLMDLKGKVLSTLIRKKLRVKEHWNGYKNDRVLKNERPWFKVNKISKVFNKKGKGFSCQVTIEGDESRALSCFTIQGCAQKSEFEIIRGDGLVVAQVKRKKSTSGIMLGNDVLSLEMEPKMEQSFIISLVVVHGLISHKL</sequence>
<dbReference type="InterPro" id="IPR038595">
    <property type="entry name" value="LOR_sf"/>
</dbReference>
<dbReference type="Pfam" id="PF04525">
    <property type="entry name" value="LOR"/>
    <property type="match status" value="1"/>
</dbReference>
<evidence type="ECO:0000256" key="1">
    <source>
        <dbReference type="ARBA" id="ARBA00005437"/>
    </source>
</evidence>
<comment type="similarity">
    <text evidence="1">Belongs to the LOR family.</text>
</comment>
<dbReference type="PANTHER" id="PTHR31087">
    <property type="match status" value="1"/>
</dbReference>
<accession>A0A9R0JL34</accession>
<dbReference type="Proteomes" id="UP000813463">
    <property type="component" value="Chromosome 6"/>
</dbReference>
<organism evidence="2 3">
    <name type="scientific">Spinacia oleracea</name>
    <name type="common">Spinach</name>
    <dbReference type="NCBI Taxonomy" id="3562"/>
    <lineage>
        <taxon>Eukaryota</taxon>
        <taxon>Viridiplantae</taxon>
        <taxon>Streptophyta</taxon>
        <taxon>Embryophyta</taxon>
        <taxon>Tracheophyta</taxon>
        <taxon>Spermatophyta</taxon>
        <taxon>Magnoliopsida</taxon>
        <taxon>eudicotyledons</taxon>
        <taxon>Gunneridae</taxon>
        <taxon>Pentapetalae</taxon>
        <taxon>Caryophyllales</taxon>
        <taxon>Chenopodiaceae</taxon>
        <taxon>Chenopodioideae</taxon>
        <taxon>Anserineae</taxon>
        <taxon>Spinacia</taxon>
    </lineage>
</organism>
<dbReference type="Gene3D" id="2.40.160.200">
    <property type="entry name" value="LURP1-related"/>
    <property type="match status" value="1"/>
</dbReference>